<dbReference type="Gene3D" id="3.40.50.970">
    <property type="match status" value="2"/>
</dbReference>
<accession>A0ABX3IKK2</accession>
<sequence>MNYIEYIRSLDYEDLEKFAGKIRNYIIEVVSKNGGHLASNLGVVELTLALYRVFDPYRDYIIWDTSHQTYTHKLLTGRWELFPTIRKFGGLSGYTNIFETKYDRFGAGHVGTAIAAALGIEKALKLNGENSNVLVVIGDGALTSGESLEALNQIKTLNSKIKIIINNNSMSISKNVGALSHFLEKMRTSKIYLDAKKTMKSRLSKGVEKELKKLRDALKVSLTGEDFFESLGLKHFGPLNGHNLKELEDEFKRIKDYEYPSVITVNTVKGKGFEISELDPEMYHSAAKFDISSGTFVKESGIISYSEAFGKTLAKVAEKDEKIVAITAAMKKGTGLFEFAKKFPERFFDLGITEQMCVTFAGGLATLGLKPIFAVYSTFLQRGFDQIIHDIALQKLPVIFAIDRAGVVGEDGPTHHGVFDIAYMRMIPNVKIYAPKNIQDLMGTLYTLLNKELSGPVAIRYPRDYEFGKFEELYDKIKMIDLDKWEILNFGKEVAIVATGYPTMGALNVAKKNNWTLVFARSIKPVDEEVIEWVFENHRVVFSVEEGVKAGGFGEELLNFGKVEILAIEDEFVTHGTRKQLLKLLKLDENGIEERIKEVFERRSIYEDANRIWRT</sequence>
<dbReference type="SUPFAM" id="SSF52922">
    <property type="entry name" value="TK C-terminal domain-like"/>
    <property type="match status" value="1"/>
</dbReference>
<dbReference type="PANTHER" id="PTHR43322">
    <property type="entry name" value="1-D-DEOXYXYLULOSE 5-PHOSPHATE SYNTHASE-RELATED"/>
    <property type="match status" value="1"/>
</dbReference>
<comment type="subunit">
    <text evidence="3 10">Homodimer.</text>
</comment>
<proteinExistence type="inferred from homology"/>
<feature type="binding site" evidence="10">
    <location>
        <position position="273"/>
    </location>
    <ligand>
        <name>thiamine diphosphate</name>
        <dbReference type="ChEBI" id="CHEBI:58937"/>
    </ligand>
</feature>
<feature type="binding site" evidence="10">
    <location>
        <position position="354"/>
    </location>
    <ligand>
        <name>thiamine diphosphate</name>
        <dbReference type="ChEBI" id="CHEBI:58937"/>
    </ligand>
</feature>
<dbReference type="HAMAP" id="MF_00315">
    <property type="entry name" value="DXP_synth"/>
    <property type="match status" value="1"/>
</dbReference>
<dbReference type="PROSITE" id="PS00802">
    <property type="entry name" value="TRANSKETOLASE_2"/>
    <property type="match status" value="1"/>
</dbReference>
<feature type="binding site" evidence="10">
    <location>
        <position position="67"/>
    </location>
    <ligand>
        <name>thiamine diphosphate</name>
        <dbReference type="ChEBI" id="CHEBI:58937"/>
    </ligand>
</feature>
<evidence type="ECO:0000256" key="6">
    <source>
        <dbReference type="ARBA" id="ARBA00022842"/>
    </source>
</evidence>
<dbReference type="EMBL" id="LBFC01000006">
    <property type="protein sequence ID" value="ONN27829.1"/>
    <property type="molecule type" value="Genomic_DNA"/>
</dbReference>
<dbReference type="PANTHER" id="PTHR43322:SF5">
    <property type="entry name" value="1-DEOXY-D-XYLULOSE-5-PHOSPHATE SYNTHASE, CHLOROPLASTIC"/>
    <property type="match status" value="1"/>
</dbReference>
<dbReference type="Pfam" id="PF02779">
    <property type="entry name" value="Transket_pyr"/>
    <property type="match status" value="1"/>
</dbReference>
<evidence type="ECO:0000256" key="2">
    <source>
        <dbReference type="ARBA" id="ARBA00011081"/>
    </source>
</evidence>
<keyword evidence="5 10" id="KW-0479">Metal-binding</keyword>
<keyword evidence="4 10" id="KW-0808">Transferase</keyword>
<dbReference type="NCBIfam" id="NF003933">
    <property type="entry name" value="PRK05444.2-2"/>
    <property type="match status" value="1"/>
</dbReference>
<dbReference type="Gene3D" id="3.40.50.920">
    <property type="match status" value="1"/>
</dbReference>
<evidence type="ECO:0000256" key="3">
    <source>
        <dbReference type="ARBA" id="ARBA00011738"/>
    </source>
</evidence>
<dbReference type="InterPro" id="IPR049557">
    <property type="entry name" value="Transketolase_CS"/>
</dbReference>
<evidence type="ECO:0000313" key="13">
    <source>
        <dbReference type="Proteomes" id="UP000242616"/>
    </source>
</evidence>
<dbReference type="EC" id="2.2.1.7" evidence="10"/>
<protein>
    <recommendedName>
        <fullName evidence="10">1-deoxy-D-xylulose-5-phosphate synthase</fullName>
        <ecNumber evidence="10">2.2.1.7</ecNumber>
    </recommendedName>
    <alternativeName>
        <fullName evidence="10">1-deoxyxylulose-5-phosphate synthase</fullName>
        <shortName evidence="10">DXP synthase</shortName>
        <shortName evidence="10">DXPS</shortName>
    </alternativeName>
</protein>
<feature type="binding site" evidence="10">
    <location>
        <position position="168"/>
    </location>
    <ligand>
        <name>Mg(2+)</name>
        <dbReference type="ChEBI" id="CHEBI:18420"/>
    </ligand>
</feature>
<feature type="binding site" evidence="10">
    <location>
        <position position="168"/>
    </location>
    <ligand>
        <name>thiamine diphosphate</name>
        <dbReference type="ChEBI" id="CHEBI:58937"/>
    </ligand>
</feature>
<comment type="pathway">
    <text evidence="1 10">Metabolic intermediate biosynthesis; 1-deoxy-D-xylulose 5-phosphate biosynthesis; 1-deoxy-D-xylulose 5-phosphate from D-glyceraldehyde 3-phosphate and pyruvate: step 1/1.</text>
</comment>
<comment type="caution">
    <text evidence="12">The sequence shown here is derived from an EMBL/GenBank/DDBJ whole genome shotgun (WGS) entry which is preliminary data.</text>
</comment>
<feature type="binding site" evidence="10">
    <location>
        <position position="139"/>
    </location>
    <ligand>
        <name>Mg(2+)</name>
        <dbReference type="ChEBI" id="CHEBI:18420"/>
    </ligand>
</feature>
<dbReference type="InterPro" id="IPR005477">
    <property type="entry name" value="Dxylulose-5-P_synthase"/>
</dbReference>
<name>A0ABX3IKK2_9BACT</name>
<dbReference type="InterPro" id="IPR005475">
    <property type="entry name" value="Transketolase-like_Pyr-bd"/>
</dbReference>
<feature type="binding site" evidence="10">
    <location>
        <begin position="140"/>
        <end position="141"/>
    </location>
    <ligand>
        <name>thiamine diphosphate</name>
        <dbReference type="ChEBI" id="CHEBI:58937"/>
    </ligand>
</feature>
<keyword evidence="8 10" id="KW-0786">Thiamine pyrophosphate</keyword>
<dbReference type="NCBIfam" id="TIGR00204">
    <property type="entry name" value="dxs"/>
    <property type="match status" value="1"/>
</dbReference>
<comment type="cofactor">
    <cofactor evidence="10">
        <name>thiamine diphosphate</name>
        <dbReference type="ChEBI" id="CHEBI:58937"/>
    </cofactor>
    <text evidence="10">Binds 1 thiamine pyrophosphate per subunit.</text>
</comment>
<keyword evidence="9 10" id="KW-0414">Isoprene biosynthesis</keyword>
<keyword evidence="7 10" id="KW-0784">Thiamine biosynthesis</keyword>
<comment type="catalytic activity">
    <reaction evidence="10">
        <text>D-glyceraldehyde 3-phosphate + pyruvate + H(+) = 1-deoxy-D-xylulose 5-phosphate + CO2</text>
        <dbReference type="Rhea" id="RHEA:12605"/>
        <dbReference type="ChEBI" id="CHEBI:15361"/>
        <dbReference type="ChEBI" id="CHEBI:15378"/>
        <dbReference type="ChEBI" id="CHEBI:16526"/>
        <dbReference type="ChEBI" id="CHEBI:57792"/>
        <dbReference type="ChEBI" id="CHEBI:59776"/>
        <dbReference type="EC" id="2.2.1.7"/>
    </reaction>
</comment>
<comment type="caution">
    <text evidence="10">Lacks conserved residue(s) required for the propagation of feature annotation.</text>
</comment>
<dbReference type="Pfam" id="PF13292">
    <property type="entry name" value="DXP_synthase_N"/>
    <property type="match status" value="1"/>
</dbReference>
<dbReference type="InterPro" id="IPR033248">
    <property type="entry name" value="Transketolase_C"/>
</dbReference>
<evidence type="ECO:0000259" key="11">
    <source>
        <dbReference type="SMART" id="SM00861"/>
    </source>
</evidence>
<keyword evidence="13" id="KW-1185">Reference proteome</keyword>
<dbReference type="InterPro" id="IPR009014">
    <property type="entry name" value="Transketo_C/PFOR_II"/>
</dbReference>
<evidence type="ECO:0000256" key="7">
    <source>
        <dbReference type="ARBA" id="ARBA00022977"/>
    </source>
</evidence>
<dbReference type="InterPro" id="IPR029061">
    <property type="entry name" value="THDP-binding"/>
</dbReference>
<feature type="domain" description="Transketolase-like pyrimidine-binding" evidence="11">
    <location>
        <begin position="303"/>
        <end position="469"/>
    </location>
</feature>
<evidence type="ECO:0000256" key="4">
    <source>
        <dbReference type="ARBA" id="ARBA00022679"/>
    </source>
</evidence>
<dbReference type="CDD" id="cd02007">
    <property type="entry name" value="TPP_DXS"/>
    <property type="match status" value="1"/>
</dbReference>
<evidence type="ECO:0000256" key="10">
    <source>
        <dbReference type="HAMAP-Rule" id="MF_00315"/>
    </source>
</evidence>
<dbReference type="SMART" id="SM00861">
    <property type="entry name" value="Transket_pyr"/>
    <property type="match status" value="1"/>
</dbReference>
<dbReference type="RefSeq" id="WP_075665464.1">
    <property type="nucleotide sequence ID" value="NZ_LBFC01000006.1"/>
</dbReference>
<gene>
    <name evidence="10" type="primary">dxs</name>
    <name evidence="12" type="ORF">XJ44_02355</name>
</gene>
<evidence type="ECO:0000256" key="1">
    <source>
        <dbReference type="ARBA" id="ARBA00004980"/>
    </source>
</evidence>
<evidence type="ECO:0000256" key="8">
    <source>
        <dbReference type="ARBA" id="ARBA00023052"/>
    </source>
</evidence>
<dbReference type="CDD" id="cd07033">
    <property type="entry name" value="TPP_PYR_DXS_TK_like"/>
    <property type="match status" value="1"/>
</dbReference>
<dbReference type="Pfam" id="PF02780">
    <property type="entry name" value="Transketolase_C"/>
    <property type="match status" value="1"/>
</dbReference>
<comment type="function">
    <text evidence="10">Catalyzes the acyloin condensation reaction between C atoms 2 and 3 of pyruvate and glyceraldehyde 3-phosphate to yield 1-deoxy-D-xylulose-5-phosphate (DXP).</text>
</comment>
<comment type="cofactor">
    <cofactor evidence="10">
        <name>Mg(2+)</name>
        <dbReference type="ChEBI" id="CHEBI:18420"/>
    </cofactor>
    <text evidence="10">Binds 1 Mg(2+) ion per subunit.</text>
</comment>
<comment type="similarity">
    <text evidence="2 10">Belongs to the transketolase family. DXPS subfamily.</text>
</comment>
<dbReference type="PROSITE" id="PS00801">
    <property type="entry name" value="TRANSKETOLASE_1"/>
    <property type="match status" value="1"/>
</dbReference>
<dbReference type="InterPro" id="IPR020826">
    <property type="entry name" value="Transketolase_BS"/>
</dbReference>
<organism evidence="12 13">
    <name type="scientific">Thermosipho affectus</name>
    <dbReference type="NCBI Taxonomy" id="660294"/>
    <lineage>
        <taxon>Bacteria</taxon>
        <taxon>Thermotogati</taxon>
        <taxon>Thermotogota</taxon>
        <taxon>Thermotogae</taxon>
        <taxon>Thermotogales</taxon>
        <taxon>Fervidobacteriaceae</taxon>
        <taxon>Thermosipho</taxon>
    </lineage>
</organism>
<evidence type="ECO:0000256" key="5">
    <source>
        <dbReference type="ARBA" id="ARBA00022723"/>
    </source>
</evidence>
<evidence type="ECO:0000313" key="12">
    <source>
        <dbReference type="EMBL" id="ONN27829.1"/>
    </source>
</evidence>
<keyword evidence="6 10" id="KW-0460">Magnesium</keyword>
<dbReference type="SUPFAM" id="SSF52518">
    <property type="entry name" value="Thiamin diphosphate-binding fold (THDP-binding)"/>
    <property type="match status" value="2"/>
</dbReference>
<evidence type="ECO:0000256" key="9">
    <source>
        <dbReference type="ARBA" id="ARBA00023229"/>
    </source>
</evidence>
<dbReference type="Proteomes" id="UP000242616">
    <property type="component" value="Unassembled WGS sequence"/>
</dbReference>
<reference evidence="12 13" key="1">
    <citation type="submission" date="2015-06" db="EMBL/GenBank/DDBJ databases">
        <title>Genome sequencing of Thermotogales isolates from hydrothermal vents.</title>
        <authorList>
            <person name="Haverkamp T.H."/>
            <person name="Kublanov I.V."/>
            <person name="Nesbo C.L."/>
        </authorList>
    </citation>
    <scope>NUCLEOTIDE SEQUENCE [LARGE SCALE GENOMIC DNA]</scope>
    <source>
        <strain evidence="13">ik275mar</strain>
    </source>
</reference>